<dbReference type="EMBL" id="CALNXI010001096">
    <property type="protein sequence ID" value="CAH3155295.1"/>
    <property type="molecule type" value="Genomic_DNA"/>
</dbReference>
<comment type="caution">
    <text evidence="1">The sequence shown here is derived from an EMBL/GenBank/DDBJ whole genome shotgun (WGS) entry which is preliminary data.</text>
</comment>
<sequence>MIKKRGNRDLCSPIGMIPSCKEVEILGATFQCDSKSFSINKDVNYISHQPSIVLLKLNSNHDALFKYADDSTIIAPVWKEVDYSDQLVSQSLNWTNTN</sequence>
<proteinExistence type="predicted"/>
<keyword evidence="2" id="KW-1185">Reference proteome</keyword>
<name>A0ABN8Q1Q1_9CNID</name>
<reference evidence="1 2" key="1">
    <citation type="submission" date="2022-05" db="EMBL/GenBank/DDBJ databases">
        <authorList>
            <consortium name="Genoscope - CEA"/>
            <person name="William W."/>
        </authorList>
    </citation>
    <scope>NUCLEOTIDE SEQUENCE [LARGE SCALE GENOMIC DNA]</scope>
</reference>
<gene>
    <name evidence="1" type="ORF">PEVE_00001676</name>
</gene>
<organism evidence="1 2">
    <name type="scientific">Porites evermanni</name>
    <dbReference type="NCBI Taxonomy" id="104178"/>
    <lineage>
        <taxon>Eukaryota</taxon>
        <taxon>Metazoa</taxon>
        <taxon>Cnidaria</taxon>
        <taxon>Anthozoa</taxon>
        <taxon>Hexacorallia</taxon>
        <taxon>Scleractinia</taxon>
        <taxon>Fungiina</taxon>
        <taxon>Poritidae</taxon>
        <taxon>Porites</taxon>
    </lineage>
</organism>
<evidence type="ECO:0000313" key="2">
    <source>
        <dbReference type="Proteomes" id="UP001159427"/>
    </source>
</evidence>
<dbReference type="Proteomes" id="UP001159427">
    <property type="component" value="Unassembled WGS sequence"/>
</dbReference>
<accession>A0ABN8Q1Q1</accession>
<evidence type="ECO:0000313" key="1">
    <source>
        <dbReference type="EMBL" id="CAH3155295.1"/>
    </source>
</evidence>
<protein>
    <submittedName>
        <fullName evidence="1">Uncharacterized protein</fullName>
    </submittedName>
</protein>